<feature type="region of interest" description="Disordered" evidence="2">
    <location>
        <begin position="1"/>
        <end position="118"/>
    </location>
</feature>
<evidence type="ECO:0000256" key="1">
    <source>
        <dbReference type="SAM" id="Coils"/>
    </source>
</evidence>
<keyword evidence="1" id="KW-0175">Coiled coil</keyword>
<feature type="compositionally biased region" description="Polar residues" evidence="2">
    <location>
        <begin position="33"/>
        <end position="43"/>
    </location>
</feature>
<dbReference type="Proteomes" id="UP000807353">
    <property type="component" value="Unassembled WGS sequence"/>
</dbReference>
<proteinExistence type="predicted"/>
<accession>A0A9P5XWJ8</accession>
<dbReference type="OrthoDB" id="3222060at2759"/>
<evidence type="ECO:0000313" key="4">
    <source>
        <dbReference type="Proteomes" id="UP000807353"/>
    </source>
</evidence>
<feature type="compositionally biased region" description="Low complexity" evidence="2">
    <location>
        <begin position="49"/>
        <end position="62"/>
    </location>
</feature>
<reference evidence="3" key="1">
    <citation type="submission" date="2020-11" db="EMBL/GenBank/DDBJ databases">
        <authorList>
            <consortium name="DOE Joint Genome Institute"/>
            <person name="Ahrendt S."/>
            <person name="Riley R."/>
            <person name="Andreopoulos W."/>
            <person name="Labutti K."/>
            <person name="Pangilinan J."/>
            <person name="Ruiz-Duenas F.J."/>
            <person name="Barrasa J.M."/>
            <person name="Sanchez-Garcia M."/>
            <person name="Camarero S."/>
            <person name="Miyauchi S."/>
            <person name="Serrano A."/>
            <person name="Linde D."/>
            <person name="Babiker R."/>
            <person name="Drula E."/>
            <person name="Ayuso-Fernandez I."/>
            <person name="Pacheco R."/>
            <person name="Padilla G."/>
            <person name="Ferreira P."/>
            <person name="Barriuso J."/>
            <person name="Kellner H."/>
            <person name="Castanera R."/>
            <person name="Alfaro M."/>
            <person name="Ramirez L."/>
            <person name="Pisabarro A.G."/>
            <person name="Kuo A."/>
            <person name="Tritt A."/>
            <person name="Lipzen A."/>
            <person name="He G."/>
            <person name="Yan M."/>
            <person name="Ng V."/>
            <person name="Cullen D."/>
            <person name="Martin F."/>
            <person name="Rosso M.-N."/>
            <person name="Henrissat B."/>
            <person name="Hibbett D."/>
            <person name="Martinez A.T."/>
            <person name="Grigoriev I.V."/>
        </authorList>
    </citation>
    <scope>NUCLEOTIDE SEQUENCE</scope>
    <source>
        <strain evidence="3">CBS 247.69</strain>
    </source>
</reference>
<feature type="compositionally biased region" description="Low complexity" evidence="2">
    <location>
        <begin position="91"/>
        <end position="107"/>
    </location>
</feature>
<feature type="region of interest" description="Disordered" evidence="2">
    <location>
        <begin position="269"/>
        <end position="290"/>
    </location>
</feature>
<sequence>MNNTELRWLEFGTSGQPHIKEEQPEQPYLLSPPTDSLSRSPSAATLVPSTSCRSSSTISLATTTRVRPYPSSKQGTSPSLEEFGIMSHTPGSGSWSLTGTRSSSSRTHPVQRRSSDNDEISYTLGHQYMTDTFAGHMHDPSSMRATSSSSSLTSSLTGAMGDTSIASHPRLSRSPSSRRQNSYPGNEWNPAVQIGHHQLPLEMHSSPFSGGAVLGENMAFQPIIPQDLPANDLRFPDFNSIAPRNCSPDSTSSGSSTFGHIYNDQFVTQSRSQPMQQRQNSSGYSIASVPSPTYLPDHTARLEAEVNHLKRKLSDLEAEHDRACSALAARGSHASSLFGGLPTPHATPPQTSSFYASWKARTDARKRMFCSLNRAGNALCAWHDSRRERRAFPPRNAPPGYLNCGCTFEEALFEESLARHSVGSYHPGETVRMDPALRNPLLKLLQQRYGYQDGDFERDPTTGDWVEGEGHSYWEQQAHSGASARRRVDTERH</sequence>
<keyword evidence="4" id="KW-1185">Reference proteome</keyword>
<comment type="caution">
    <text evidence="3">The sequence shown here is derived from an EMBL/GenBank/DDBJ whole genome shotgun (WGS) entry which is preliminary data.</text>
</comment>
<evidence type="ECO:0000256" key="2">
    <source>
        <dbReference type="SAM" id="MobiDB-lite"/>
    </source>
</evidence>
<feature type="region of interest" description="Disordered" evidence="2">
    <location>
        <begin position="133"/>
        <end position="186"/>
    </location>
</feature>
<feature type="coiled-coil region" evidence="1">
    <location>
        <begin position="299"/>
        <end position="326"/>
    </location>
</feature>
<evidence type="ECO:0000313" key="3">
    <source>
        <dbReference type="EMBL" id="KAF9456871.1"/>
    </source>
</evidence>
<gene>
    <name evidence="3" type="ORF">BDZ94DRAFT_1274593</name>
</gene>
<name>A0A9P5XWJ8_9AGAR</name>
<feature type="compositionally biased region" description="Low complexity" evidence="2">
    <location>
        <begin position="142"/>
        <end position="161"/>
    </location>
</feature>
<protein>
    <submittedName>
        <fullName evidence="3">Uncharacterized protein</fullName>
    </submittedName>
</protein>
<organism evidence="3 4">
    <name type="scientific">Collybia nuda</name>
    <dbReference type="NCBI Taxonomy" id="64659"/>
    <lineage>
        <taxon>Eukaryota</taxon>
        <taxon>Fungi</taxon>
        <taxon>Dikarya</taxon>
        <taxon>Basidiomycota</taxon>
        <taxon>Agaricomycotina</taxon>
        <taxon>Agaricomycetes</taxon>
        <taxon>Agaricomycetidae</taxon>
        <taxon>Agaricales</taxon>
        <taxon>Tricholomatineae</taxon>
        <taxon>Clitocybaceae</taxon>
        <taxon>Collybia</taxon>
    </lineage>
</organism>
<dbReference type="AlphaFoldDB" id="A0A9P5XWJ8"/>
<dbReference type="EMBL" id="MU150399">
    <property type="protein sequence ID" value="KAF9456871.1"/>
    <property type="molecule type" value="Genomic_DNA"/>
</dbReference>